<dbReference type="PANTHER" id="PTHR11113:SF2">
    <property type="entry name" value="ADENINE DEAMINASE"/>
    <property type="match status" value="1"/>
</dbReference>
<dbReference type="SUPFAM" id="SSF51556">
    <property type="entry name" value="Metallo-dependent hydrolases"/>
    <property type="match status" value="1"/>
</dbReference>
<dbReference type="SUPFAM" id="SSF51338">
    <property type="entry name" value="Composite domain of metallo-dependent hydrolases"/>
    <property type="match status" value="1"/>
</dbReference>
<dbReference type="Pfam" id="PF01979">
    <property type="entry name" value="Amidohydro_1"/>
    <property type="match status" value="1"/>
</dbReference>
<dbReference type="InterPro" id="IPR011059">
    <property type="entry name" value="Metal-dep_hydrolase_composite"/>
</dbReference>
<dbReference type="InterPro" id="IPR006680">
    <property type="entry name" value="Amidohydro-rel"/>
</dbReference>
<accession>A0A9D2G5K8</accession>
<dbReference type="Pfam" id="PF13382">
    <property type="entry name" value="Adenine_deam_C"/>
    <property type="match status" value="1"/>
</dbReference>
<dbReference type="InterPro" id="IPR006679">
    <property type="entry name" value="Adenine_deam"/>
</dbReference>
<feature type="domain" description="Adenine deaminase C-terminal" evidence="8">
    <location>
        <begin position="403"/>
        <end position="568"/>
    </location>
</feature>
<dbReference type="GO" id="GO:0006146">
    <property type="term" value="P:adenine catabolic process"/>
    <property type="evidence" value="ECO:0007669"/>
    <property type="project" value="InterPro"/>
</dbReference>
<sequence>MKQLIDCAMKREPCDLLIEGATILNVFTGETERADIAVKDGRIAALGKGYEAKEVYDGRGLVALPGLMDAHIHVESSLLSPEAFAQLAVAHGTTGIVADPHELVNVCGIAGAEYVKEAFSRIRKDGIRPLDVFLQLPSCVPATPFETSGAVINGTETAHEIGRPLFHGLGEMMNYPGVIAGDEDTLRKIEAAHAAGKVVDGHAPDVRGDALNAYLAAGIATDHECGSPEECAEKIARGMYVQLRNSSSAHNLEVNCAAVTPFNFRRFLACSDDKNAADLASKGHIDDALRRLVAHGVPAAEAVCMATLNIAECYHIQGKGAVAPSYDADLVLVDNLTDFNVKAVFKRGVLVAEHGKPLFEEGEHYLPDAVRSTVRIRPVTADDFKLEIGSGRALAMTILPHTLVTEGEVVSVQMKDGDVVLENTDLLKLAVVERHFATGNIGKALLKGYGFHGGALAVSMAHDSHNLVVLGDDNAAMARAVQLLESIGGGMALVTQEGEDCFPLDIAGLMSSAPCEEVVARTGEISARAREMGVKDCYEPIMTLVFLSLLVIPKLKLSDKGLFDVDKFRFTSLEVTE</sequence>
<protein>
    <recommendedName>
        <fullName evidence="2 6">Adenine deaminase</fullName>
        <shortName evidence="6">Adenase</shortName>
        <shortName evidence="6">Adenine aminase</shortName>
        <ecNumber evidence="2 6">3.5.4.2</ecNumber>
    </recommendedName>
</protein>
<reference evidence="9" key="2">
    <citation type="submission" date="2021-04" db="EMBL/GenBank/DDBJ databases">
        <authorList>
            <person name="Gilroy R."/>
        </authorList>
    </citation>
    <scope>NUCLEOTIDE SEQUENCE</scope>
    <source>
        <strain evidence="9">ChiW7-2402</strain>
    </source>
</reference>
<evidence type="ECO:0000313" key="10">
    <source>
        <dbReference type="Proteomes" id="UP000824102"/>
    </source>
</evidence>
<evidence type="ECO:0000256" key="1">
    <source>
        <dbReference type="ARBA" id="ARBA00006773"/>
    </source>
</evidence>
<organism evidence="9 10">
    <name type="scientific">Candidatus Gallimonas intestinavium</name>
    <dbReference type="NCBI Taxonomy" id="2838603"/>
    <lineage>
        <taxon>Bacteria</taxon>
        <taxon>Bacillati</taxon>
        <taxon>Bacillota</taxon>
        <taxon>Clostridia</taxon>
        <taxon>Candidatus Gallimonas</taxon>
    </lineage>
</organism>
<dbReference type="NCBIfam" id="TIGR01178">
    <property type="entry name" value="ade"/>
    <property type="match status" value="1"/>
</dbReference>
<comment type="caution">
    <text evidence="9">The sequence shown here is derived from an EMBL/GenBank/DDBJ whole genome shotgun (WGS) entry which is preliminary data.</text>
</comment>
<evidence type="ECO:0000256" key="6">
    <source>
        <dbReference type="HAMAP-Rule" id="MF_01518"/>
    </source>
</evidence>
<name>A0A9D2G5K8_9FIRM</name>
<dbReference type="AlphaFoldDB" id="A0A9D2G5K8"/>
<dbReference type="PANTHER" id="PTHR11113">
    <property type="entry name" value="N-ACETYLGLUCOSAMINE-6-PHOSPHATE DEACETYLASE"/>
    <property type="match status" value="1"/>
</dbReference>
<reference evidence="9" key="1">
    <citation type="journal article" date="2021" name="PeerJ">
        <title>Extensive microbial diversity within the chicken gut microbiome revealed by metagenomics and culture.</title>
        <authorList>
            <person name="Gilroy R."/>
            <person name="Ravi A."/>
            <person name="Getino M."/>
            <person name="Pursley I."/>
            <person name="Horton D.L."/>
            <person name="Alikhan N.F."/>
            <person name="Baker D."/>
            <person name="Gharbi K."/>
            <person name="Hall N."/>
            <person name="Watson M."/>
            <person name="Adriaenssens E.M."/>
            <person name="Foster-Nyarko E."/>
            <person name="Jarju S."/>
            <person name="Secka A."/>
            <person name="Antonio M."/>
            <person name="Oren A."/>
            <person name="Chaudhuri R.R."/>
            <person name="La Ragione R."/>
            <person name="Hildebrand F."/>
            <person name="Pallen M.J."/>
        </authorList>
    </citation>
    <scope>NUCLEOTIDE SEQUENCE</scope>
    <source>
        <strain evidence="9">ChiW7-2402</strain>
    </source>
</reference>
<evidence type="ECO:0000259" key="8">
    <source>
        <dbReference type="Pfam" id="PF13382"/>
    </source>
</evidence>
<dbReference type="EMBL" id="DXBB01000114">
    <property type="protein sequence ID" value="HIZ73484.1"/>
    <property type="molecule type" value="Genomic_DNA"/>
</dbReference>
<evidence type="ECO:0000256" key="2">
    <source>
        <dbReference type="ARBA" id="ARBA00012782"/>
    </source>
</evidence>
<dbReference type="HAMAP" id="MF_01518">
    <property type="entry name" value="Adenine_deamin"/>
    <property type="match status" value="1"/>
</dbReference>
<feature type="domain" description="Amidohydrolase-related" evidence="7">
    <location>
        <begin position="63"/>
        <end position="351"/>
    </location>
</feature>
<evidence type="ECO:0000256" key="3">
    <source>
        <dbReference type="ARBA" id="ARBA00022801"/>
    </source>
</evidence>
<evidence type="ECO:0000259" key="7">
    <source>
        <dbReference type="Pfam" id="PF01979"/>
    </source>
</evidence>
<comment type="similarity">
    <text evidence="1 6">Belongs to the metallo-dependent hydrolases superfamily. Adenine deaminase family.</text>
</comment>
<dbReference type="InterPro" id="IPR026912">
    <property type="entry name" value="Adenine_deam_C"/>
</dbReference>
<proteinExistence type="inferred from homology"/>
<dbReference type="Gene3D" id="3.20.20.140">
    <property type="entry name" value="Metal-dependent hydrolases"/>
    <property type="match status" value="1"/>
</dbReference>
<gene>
    <name evidence="6 9" type="primary">ade</name>
    <name evidence="9" type="ORF">H9964_07875</name>
</gene>
<comment type="cofactor">
    <cofactor evidence="6">
        <name>Mn(2+)</name>
        <dbReference type="ChEBI" id="CHEBI:29035"/>
    </cofactor>
</comment>
<dbReference type="InterPro" id="IPR032466">
    <property type="entry name" value="Metal_Hydrolase"/>
</dbReference>
<dbReference type="Proteomes" id="UP000824102">
    <property type="component" value="Unassembled WGS sequence"/>
</dbReference>
<dbReference type="Gene3D" id="2.30.40.10">
    <property type="entry name" value="Urease, subunit C, domain 1"/>
    <property type="match status" value="1"/>
</dbReference>
<evidence type="ECO:0000313" key="9">
    <source>
        <dbReference type="EMBL" id="HIZ73484.1"/>
    </source>
</evidence>
<keyword evidence="3 6" id="KW-0378">Hydrolase</keyword>
<evidence type="ECO:0000256" key="5">
    <source>
        <dbReference type="ARBA" id="ARBA00047720"/>
    </source>
</evidence>
<dbReference type="EC" id="3.5.4.2" evidence="2 6"/>
<dbReference type="GO" id="GO:0000034">
    <property type="term" value="F:adenine deaminase activity"/>
    <property type="evidence" value="ECO:0007669"/>
    <property type="project" value="UniProtKB-UniRule"/>
</dbReference>
<evidence type="ECO:0000256" key="4">
    <source>
        <dbReference type="ARBA" id="ARBA00023211"/>
    </source>
</evidence>
<comment type="catalytic activity">
    <reaction evidence="5 6">
        <text>adenine + H2O + H(+) = hypoxanthine + NH4(+)</text>
        <dbReference type="Rhea" id="RHEA:23688"/>
        <dbReference type="ChEBI" id="CHEBI:15377"/>
        <dbReference type="ChEBI" id="CHEBI:15378"/>
        <dbReference type="ChEBI" id="CHEBI:16708"/>
        <dbReference type="ChEBI" id="CHEBI:17368"/>
        <dbReference type="ChEBI" id="CHEBI:28938"/>
        <dbReference type="EC" id="3.5.4.2"/>
    </reaction>
</comment>
<keyword evidence="4 6" id="KW-0464">Manganese</keyword>